<sequence>MTITTNSKTDFPKPDSQMLRTCHIYESNIDTAGCLPLGKEASVRLISASVDTLRTGTDASRKHRKIKFSRHHYLVAEKECSSCFTTRKLKPVQRICMPRAGIEPATFRSSV</sequence>
<evidence type="ECO:0000313" key="1">
    <source>
        <dbReference type="EMBL" id="KFD51971.1"/>
    </source>
</evidence>
<dbReference type="EMBL" id="KL363233">
    <property type="protein sequence ID" value="KFD51971.1"/>
    <property type="molecule type" value="Genomic_DNA"/>
</dbReference>
<name>A0A085M425_9BILA</name>
<evidence type="ECO:0000313" key="2">
    <source>
        <dbReference type="Proteomes" id="UP000030764"/>
    </source>
</evidence>
<accession>A0A085M425</accession>
<gene>
    <name evidence="1" type="ORF">M513_07103</name>
</gene>
<protein>
    <submittedName>
        <fullName evidence="1">Uncharacterized protein</fullName>
    </submittedName>
</protein>
<organism evidence="1 2">
    <name type="scientific">Trichuris suis</name>
    <name type="common">pig whipworm</name>
    <dbReference type="NCBI Taxonomy" id="68888"/>
    <lineage>
        <taxon>Eukaryota</taxon>
        <taxon>Metazoa</taxon>
        <taxon>Ecdysozoa</taxon>
        <taxon>Nematoda</taxon>
        <taxon>Enoplea</taxon>
        <taxon>Dorylaimia</taxon>
        <taxon>Trichinellida</taxon>
        <taxon>Trichuridae</taxon>
        <taxon>Trichuris</taxon>
    </lineage>
</organism>
<proteinExistence type="predicted"/>
<reference evidence="1 2" key="1">
    <citation type="journal article" date="2014" name="Nat. Genet.">
        <title>Genome and transcriptome of the porcine whipworm Trichuris suis.</title>
        <authorList>
            <person name="Jex A.R."/>
            <person name="Nejsum P."/>
            <person name="Schwarz E.M."/>
            <person name="Hu L."/>
            <person name="Young N.D."/>
            <person name="Hall R.S."/>
            <person name="Korhonen P.K."/>
            <person name="Liao S."/>
            <person name="Thamsborg S."/>
            <person name="Xia J."/>
            <person name="Xu P."/>
            <person name="Wang S."/>
            <person name="Scheerlinck J.P."/>
            <person name="Hofmann A."/>
            <person name="Sternberg P.W."/>
            <person name="Wang J."/>
            <person name="Gasser R.B."/>
        </authorList>
    </citation>
    <scope>NUCLEOTIDE SEQUENCE [LARGE SCALE GENOMIC DNA]</scope>
    <source>
        <strain evidence="1">DCEP-RM93M</strain>
    </source>
</reference>
<keyword evidence="2" id="KW-1185">Reference proteome</keyword>
<dbReference type="Proteomes" id="UP000030764">
    <property type="component" value="Unassembled WGS sequence"/>
</dbReference>
<dbReference type="AlphaFoldDB" id="A0A085M425"/>